<evidence type="ECO:0000259" key="1">
    <source>
        <dbReference type="PROSITE" id="PS50851"/>
    </source>
</evidence>
<dbReference type="Gene3D" id="2.40.50.180">
    <property type="entry name" value="CheA-289, Domain 4"/>
    <property type="match status" value="1"/>
</dbReference>
<evidence type="ECO:0000313" key="3">
    <source>
        <dbReference type="Proteomes" id="UP000635565"/>
    </source>
</evidence>
<dbReference type="Proteomes" id="UP000635565">
    <property type="component" value="Unassembled WGS sequence"/>
</dbReference>
<dbReference type="InterPro" id="IPR036061">
    <property type="entry name" value="CheW-like_dom_sf"/>
</dbReference>
<organism evidence="2 3">
    <name type="scientific">Dictyobacter formicarum</name>
    <dbReference type="NCBI Taxonomy" id="2778368"/>
    <lineage>
        <taxon>Bacteria</taxon>
        <taxon>Bacillati</taxon>
        <taxon>Chloroflexota</taxon>
        <taxon>Ktedonobacteria</taxon>
        <taxon>Ktedonobacterales</taxon>
        <taxon>Dictyobacteraceae</taxon>
        <taxon>Dictyobacter</taxon>
    </lineage>
</organism>
<gene>
    <name evidence="2" type="ORF">KSZ_33910</name>
</gene>
<dbReference type="SUPFAM" id="SSF50341">
    <property type="entry name" value="CheW-like"/>
    <property type="match status" value="1"/>
</dbReference>
<reference evidence="2 3" key="1">
    <citation type="journal article" date="2021" name="Int. J. Syst. Evol. Microbiol.">
        <title>Reticulibacter mediterranei gen. nov., sp. nov., within the new family Reticulibacteraceae fam. nov., and Ktedonospora formicarum gen. nov., sp. nov., Ktedonobacter robiniae sp. nov., Dictyobacter formicarum sp. nov. and Dictyobacter arantiisoli sp. nov., belonging to the class Ktedonobacteria.</title>
        <authorList>
            <person name="Yabe S."/>
            <person name="Zheng Y."/>
            <person name="Wang C.M."/>
            <person name="Sakai Y."/>
            <person name="Abe K."/>
            <person name="Yokota A."/>
            <person name="Donadio S."/>
            <person name="Cavaletti L."/>
            <person name="Monciardini P."/>
        </authorList>
    </citation>
    <scope>NUCLEOTIDE SEQUENCE [LARGE SCALE GENOMIC DNA]</scope>
    <source>
        <strain evidence="2 3">SOSP1-9</strain>
    </source>
</reference>
<dbReference type="InterPro" id="IPR002545">
    <property type="entry name" value="CheW-lke_dom"/>
</dbReference>
<accession>A0ABQ3VGU0</accession>
<proteinExistence type="predicted"/>
<dbReference type="Pfam" id="PF01584">
    <property type="entry name" value="CheW"/>
    <property type="match status" value="1"/>
</dbReference>
<keyword evidence="3" id="KW-1185">Reference proteome</keyword>
<feature type="domain" description="CheW-like" evidence="1">
    <location>
        <begin position="46"/>
        <end position="186"/>
    </location>
</feature>
<dbReference type="SMART" id="SM00260">
    <property type="entry name" value="CheW"/>
    <property type="match status" value="1"/>
</dbReference>
<protein>
    <recommendedName>
        <fullName evidence="1">CheW-like domain-containing protein</fullName>
    </recommendedName>
</protein>
<dbReference type="EMBL" id="BNJJ01000009">
    <property type="protein sequence ID" value="GHO85385.1"/>
    <property type="molecule type" value="Genomic_DNA"/>
</dbReference>
<dbReference type="RefSeq" id="WP_201363044.1">
    <property type="nucleotide sequence ID" value="NZ_BNJJ01000009.1"/>
</dbReference>
<dbReference type="PROSITE" id="PS50851">
    <property type="entry name" value="CHEW"/>
    <property type="match status" value="1"/>
</dbReference>
<sequence>MSQRPVLPSVTLRGSHVQYLEQLSDQDFWKYAQQLAQAPLVPTMQAEEYLECVFEIGRALIPLTALREILPAARYLAQLPASPHWMLGITAWRGESIAVIDLAAYLTQPSTYLSSHSVLLIAQLADITLGLAVTISDTPTSFTNRQDKPGNAIKTDDWHLPEHSVQSTHAGIPILQIPVIISDIVQQLRISHD</sequence>
<evidence type="ECO:0000313" key="2">
    <source>
        <dbReference type="EMBL" id="GHO85385.1"/>
    </source>
</evidence>
<comment type="caution">
    <text evidence="2">The sequence shown here is derived from an EMBL/GenBank/DDBJ whole genome shotgun (WGS) entry which is preliminary data.</text>
</comment>
<name>A0ABQ3VGU0_9CHLR</name>